<dbReference type="AlphaFoldDB" id="A0A8H2Y2P6"/>
<proteinExistence type="predicted"/>
<protein>
    <submittedName>
        <fullName evidence="3">Uncharacterized protein</fullName>
    </submittedName>
</protein>
<evidence type="ECO:0000256" key="2">
    <source>
        <dbReference type="SAM" id="Phobius"/>
    </source>
</evidence>
<organism evidence="3 4">
    <name type="scientific">Rhizoctonia solani</name>
    <dbReference type="NCBI Taxonomy" id="456999"/>
    <lineage>
        <taxon>Eukaryota</taxon>
        <taxon>Fungi</taxon>
        <taxon>Dikarya</taxon>
        <taxon>Basidiomycota</taxon>
        <taxon>Agaricomycotina</taxon>
        <taxon>Agaricomycetes</taxon>
        <taxon>Cantharellales</taxon>
        <taxon>Ceratobasidiaceae</taxon>
        <taxon>Rhizoctonia</taxon>
    </lineage>
</organism>
<evidence type="ECO:0000313" key="3">
    <source>
        <dbReference type="EMBL" id="CAE6440394.1"/>
    </source>
</evidence>
<evidence type="ECO:0000313" key="4">
    <source>
        <dbReference type="Proteomes" id="UP000663841"/>
    </source>
</evidence>
<feature type="transmembrane region" description="Helical" evidence="2">
    <location>
        <begin position="37"/>
        <end position="58"/>
    </location>
</feature>
<name>A0A8H2Y2P6_9AGAM</name>
<comment type="caution">
    <text evidence="3">The sequence shown here is derived from an EMBL/GenBank/DDBJ whole genome shotgun (WGS) entry which is preliminary data.</text>
</comment>
<dbReference type="Proteomes" id="UP000663841">
    <property type="component" value="Unassembled WGS sequence"/>
</dbReference>
<keyword evidence="2" id="KW-0812">Transmembrane</keyword>
<reference evidence="3" key="1">
    <citation type="submission" date="2021-01" db="EMBL/GenBank/DDBJ databases">
        <authorList>
            <person name="Kaushik A."/>
        </authorList>
    </citation>
    <scope>NUCLEOTIDE SEQUENCE</scope>
    <source>
        <strain evidence="3">AG3-T5</strain>
    </source>
</reference>
<gene>
    <name evidence="3" type="ORF">RDB_LOCUS95287</name>
</gene>
<accession>A0A8H2Y2P6</accession>
<feature type="region of interest" description="Disordered" evidence="1">
    <location>
        <begin position="167"/>
        <end position="186"/>
    </location>
</feature>
<dbReference type="EMBL" id="CAJMWW010000093">
    <property type="protein sequence ID" value="CAE6440394.1"/>
    <property type="molecule type" value="Genomic_DNA"/>
</dbReference>
<evidence type="ECO:0000256" key="1">
    <source>
        <dbReference type="SAM" id="MobiDB-lite"/>
    </source>
</evidence>
<sequence length="203" mass="21596">MAVRKLTASVSSATYARRVSNIDEPDTLGVDGDGGRALAVAVLFEVVLGGLLIVLLALPPALGPVRPDMVGNGRLGKLAIKVVVLCEGSPLSSCFKSSIANTSLPSCAAGGSLTAQAALLPAFHLPLRDKRLLIYAHYQLLALSLGLTSGPRRAALLRYRRPIDPTVGIDEEEPQQPHHRRRHEAPSTLFRLASSSYLRGHPV</sequence>
<keyword evidence="2" id="KW-0472">Membrane</keyword>
<keyword evidence="2" id="KW-1133">Transmembrane helix</keyword>